<evidence type="ECO:0000313" key="1">
    <source>
        <dbReference type="EMBL" id="AGI56045.1"/>
    </source>
</evidence>
<proteinExistence type="predicted"/>
<organism evidence="1">
    <name type="scientific">Mus musculus</name>
    <name type="common">Mouse</name>
    <dbReference type="NCBI Taxonomy" id="10090"/>
    <lineage>
        <taxon>Eukaryota</taxon>
        <taxon>Metazoa</taxon>
        <taxon>Chordata</taxon>
        <taxon>Craniata</taxon>
        <taxon>Vertebrata</taxon>
        <taxon>Euteleostomi</taxon>
        <taxon>Mammalia</taxon>
        <taxon>Eutheria</taxon>
        <taxon>Euarchontoglires</taxon>
        <taxon>Glires</taxon>
        <taxon>Rodentia</taxon>
        <taxon>Myomorpha</taxon>
        <taxon>Muroidea</taxon>
        <taxon>Muridae</taxon>
        <taxon>Murinae</taxon>
        <taxon>Mus</taxon>
        <taxon>Mus</taxon>
    </lineage>
</organism>
<name>M9QLH2_MOUSE</name>
<protein>
    <submittedName>
        <fullName evidence="1">Uncharacterized protein</fullName>
    </submittedName>
</protein>
<reference evidence="1" key="1">
    <citation type="journal article" date="2013" name="Proc. Natl. Acad. Sci. U.S.A.">
        <title>Inactivation of the microRNA-183/96/182 cluster results in syndromic retinal degeneration.</title>
        <authorList>
            <person name="Lumayag S."/>
            <person name="Haldin C.E."/>
            <person name="Corbett N.J."/>
            <person name="Wahlin K.J."/>
            <person name="Cowan C."/>
            <person name="Turturro S."/>
            <person name="Larsen P.E."/>
            <person name="Kovacs B."/>
            <person name="Witmer P.D."/>
            <person name="Valle D."/>
            <person name="Zack D.J."/>
            <person name="Nicholson D.A."/>
            <person name="Xu S."/>
        </authorList>
    </citation>
    <scope>NUCLEOTIDE SEQUENCE</scope>
    <source>
        <strain evidence="1">129/BL6 mixed</strain>
        <tissue evidence="1">Retina</tissue>
    </source>
</reference>
<dbReference type="AlphaFoldDB" id="M9QLH2"/>
<accession>M9QLH2</accession>
<sequence>MFHHPVCPPESFRLKLEFITLSVLRGRQVLECWVQGASTSCTALVLVQNLRHWQGRERDGKNL</sequence>
<dbReference type="EMBL" id="KC408931">
    <property type="protein sequence ID" value="AGI56045.1"/>
    <property type="molecule type" value="Transcribed_RNA"/>
</dbReference>